<dbReference type="InterPro" id="IPR007214">
    <property type="entry name" value="YbaK/aa-tRNA-synth-assoc-dom"/>
</dbReference>
<comment type="caution">
    <text evidence="2">The sequence shown here is derived from an EMBL/GenBank/DDBJ whole genome shotgun (WGS) entry which is preliminary data.</text>
</comment>
<evidence type="ECO:0000313" key="2">
    <source>
        <dbReference type="EMBL" id="OGY12424.1"/>
    </source>
</evidence>
<organism evidence="2 3">
    <name type="scientific">Candidatus Blackburnbacteria bacterium RIFCSPHIGHO2_12_FULL_41_13b</name>
    <dbReference type="NCBI Taxonomy" id="1797517"/>
    <lineage>
        <taxon>Bacteria</taxon>
        <taxon>Candidatus Blackburniibacteriota</taxon>
    </lineage>
</organism>
<dbReference type="Proteomes" id="UP000178272">
    <property type="component" value="Unassembled WGS sequence"/>
</dbReference>
<dbReference type="Pfam" id="PF04073">
    <property type="entry name" value="tRNA_edit"/>
    <property type="match status" value="1"/>
</dbReference>
<feature type="domain" description="YbaK/aminoacyl-tRNA synthetase-associated" evidence="1">
    <location>
        <begin position="27"/>
        <end position="148"/>
    </location>
</feature>
<name>A0A1G1VAC0_9BACT</name>
<dbReference type="SUPFAM" id="SSF55826">
    <property type="entry name" value="YbaK/ProRS associated domain"/>
    <property type="match status" value="1"/>
</dbReference>
<protein>
    <recommendedName>
        <fullName evidence="1">YbaK/aminoacyl-tRNA synthetase-associated domain-containing protein</fullName>
    </recommendedName>
</protein>
<dbReference type="STRING" id="1797517.A3F61_01710"/>
<dbReference type="AlphaFoldDB" id="A0A1G1VAC0"/>
<proteinExistence type="predicted"/>
<gene>
    <name evidence="2" type="ORF">A3F61_01710</name>
</gene>
<dbReference type="GO" id="GO:0002161">
    <property type="term" value="F:aminoacyl-tRNA deacylase activity"/>
    <property type="evidence" value="ECO:0007669"/>
    <property type="project" value="InterPro"/>
</dbReference>
<dbReference type="InterPro" id="IPR036754">
    <property type="entry name" value="YbaK/aa-tRNA-synt-asso_dom_sf"/>
</dbReference>
<evidence type="ECO:0000259" key="1">
    <source>
        <dbReference type="Pfam" id="PF04073"/>
    </source>
</evidence>
<dbReference type="Gene3D" id="3.90.960.10">
    <property type="entry name" value="YbaK/aminoacyl-tRNA synthetase-associated domain"/>
    <property type="match status" value="1"/>
</dbReference>
<dbReference type="EMBL" id="MHCA01000014">
    <property type="protein sequence ID" value="OGY12424.1"/>
    <property type="molecule type" value="Genomic_DNA"/>
</dbReference>
<sequence>MIDPNSVYQDLINLLDNNKVEYKLFSHKAALTYEDLAQVQKETGFFGTEAKCMVLKVDDKFVVYVTLQGKRLDFDSIKDSLNTSKVRLATAEELKEYFGAEPGCAYPFGFDPQHNVYIDPAVYEQEWLLFSPVLPTKTIQAKGSDLKKVFASLQNKVQEVANFNQ</sequence>
<evidence type="ECO:0000313" key="3">
    <source>
        <dbReference type="Proteomes" id="UP000178272"/>
    </source>
</evidence>
<reference evidence="2 3" key="1">
    <citation type="journal article" date="2016" name="Nat. Commun.">
        <title>Thousands of microbial genomes shed light on interconnected biogeochemical processes in an aquifer system.</title>
        <authorList>
            <person name="Anantharaman K."/>
            <person name="Brown C.T."/>
            <person name="Hug L.A."/>
            <person name="Sharon I."/>
            <person name="Castelle C.J."/>
            <person name="Probst A.J."/>
            <person name="Thomas B.C."/>
            <person name="Singh A."/>
            <person name="Wilkins M.J."/>
            <person name="Karaoz U."/>
            <person name="Brodie E.L."/>
            <person name="Williams K.H."/>
            <person name="Hubbard S.S."/>
            <person name="Banfield J.F."/>
        </authorList>
    </citation>
    <scope>NUCLEOTIDE SEQUENCE [LARGE SCALE GENOMIC DNA]</scope>
</reference>
<accession>A0A1G1VAC0</accession>